<evidence type="ECO:0000259" key="1">
    <source>
        <dbReference type="SMART" id="SM00181"/>
    </source>
</evidence>
<dbReference type="InterPro" id="IPR006149">
    <property type="entry name" value="EB_dom"/>
</dbReference>
<dbReference type="SMART" id="SM00289">
    <property type="entry name" value="WR1"/>
    <property type="match status" value="8"/>
</dbReference>
<dbReference type="Pfam" id="PF01683">
    <property type="entry name" value="EB"/>
    <property type="match status" value="7"/>
</dbReference>
<dbReference type="InterPro" id="IPR000742">
    <property type="entry name" value="EGF"/>
</dbReference>
<protein>
    <submittedName>
        <fullName evidence="2">Prion-like-(Q/N-rich) domain-bearing protein 25</fullName>
    </submittedName>
</protein>
<evidence type="ECO:0000313" key="2">
    <source>
        <dbReference type="WBParaSite" id="HPLM_0001212501-mRNA-1"/>
    </source>
</evidence>
<dbReference type="SMART" id="SM00181">
    <property type="entry name" value="EGF"/>
    <property type="match status" value="4"/>
</dbReference>
<feature type="domain" description="EGF-like" evidence="1">
    <location>
        <begin position="498"/>
        <end position="541"/>
    </location>
</feature>
<feature type="domain" description="EGF-like" evidence="1">
    <location>
        <begin position="176"/>
        <end position="208"/>
    </location>
</feature>
<feature type="domain" description="EGF-like" evidence="1">
    <location>
        <begin position="235"/>
        <end position="267"/>
    </location>
</feature>
<dbReference type="InterPro" id="IPR006150">
    <property type="entry name" value="Cys_repeat_1"/>
</dbReference>
<dbReference type="AlphaFoldDB" id="A0A158QP87"/>
<dbReference type="OMA" id="CICQKNY"/>
<organism evidence="2">
    <name type="scientific">Haemonchus placei</name>
    <name type="common">Barber's pole worm</name>
    <dbReference type="NCBI Taxonomy" id="6290"/>
    <lineage>
        <taxon>Eukaryota</taxon>
        <taxon>Metazoa</taxon>
        <taxon>Ecdysozoa</taxon>
        <taxon>Nematoda</taxon>
        <taxon>Chromadorea</taxon>
        <taxon>Rhabditida</taxon>
        <taxon>Rhabditina</taxon>
        <taxon>Rhabditomorpha</taxon>
        <taxon>Strongyloidea</taxon>
        <taxon>Trichostrongylidae</taxon>
        <taxon>Haemonchus</taxon>
    </lineage>
</organism>
<proteinExistence type="predicted"/>
<feature type="domain" description="EGF-like" evidence="1">
    <location>
        <begin position="448"/>
        <end position="480"/>
    </location>
</feature>
<sequence>LHFSVVVAQCPPGLNPLQSNGQPLTCSPQDICSCQKHRPGAACQYSQQHKQYICCVGQAQQCGPSSSPLISFTGQIVQCQSSNQCLGGFSCAQGTCCATACSSSQCMNGQVYVNGQCLNVVPIGSMCQATEQCRGGSICYLKVRRSLVTGGVDTCKHLDGVMVNGQCESLASPGMSCIAPEQCIDNSQCIRNTCTCNQGYRLINGYCIRDMGGPCQQTQTLINNQCVTYSIAGGPCLADAQCVGGATCQNSVCQCTYGYTAMYGFCIRDTTGSRCSNTEVTTFDFRHILYLHTVASLPSREDECKSLQNRTRNLQVLVNGQCMQKVTIGGPCMYSQQCLGNSICTTGYCQCPGGVQAFNGKCSSPECRQQNQVYINGQCYPMAIVGGPCMYDDQCTGYSQCMSGYCRCPNGATTTNGISRGDENGEWRRKQKKSIGGQCLRLVPLGQSCQYSAQCMGFGSCRSSICVCPNGYSAVNGVCRSSGESSGCNPNQVLVNNQCYPLVQTGGQCFYNQQCMGGSSCQSSICRCPPGTFDNGDGYCRNGGELLNIELAEKAGMTRENCDYVCCRLMS</sequence>
<dbReference type="PANTHER" id="PTHR37157">
    <property type="entry name" value="PRION-LIKE-(Q/N-RICH) DOMAIN-BEARING PROTEIN 25"/>
    <property type="match status" value="1"/>
</dbReference>
<dbReference type="WBParaSite" id="HPLM_0001212501-mRNA-1">
    <property type="protein sequence ID" value="HPLM_0001212501-mRNA-1"/>
    <property type="gene ID" value="HPLM_0001212501"/>
</dbReference>
<name>A0A158QP87_HAEPC</name>
<reference evidence="2" key="1">
    <citation type="submission" date="2016-04" db="UniProtKB">
        <authorList>
            <consortium name="WormBaseParasite"/>
        </authorList>
    </citation>
    <scope>IDENTIFICATION</scope>
</reference>
<dbReference type="PANTHER" id="PTHR37157:SF2">
    <property type="entry name" value="EB DOMAIN-CONTAINING PROTEIN-RELATED"/>
    <property type="match status" value="1"/>
</dbReference>
<accession>A0A158QP87</accession>